<dbReference type="AlphaFoldDB" id="A0A1S8YLF7"/>
<evidence type="ECO:0000313" key="1">
    <source>
        <dbReference type="EMBL" id="OON39772.1"/>
    </source>
</evidence>
<comment type="caution">
    <text evidence="1">The sequence shown here is derived from an EMBL/GenBank/DDBJ whole genome shotgun (WGS) entry which is preliminary data.</text>
</comment>
<dbReference type="RefSeq" id="WP_078002960.1">
    <property type="nucleotide sequence ID" value="NZ_MRUL01000007.1"/>
</dbReference>
<dbReference type="OrthoDB" id="3078668at2"/>
<reference evidence="1 2" key="1">
    <citation type="submission" date="2016-12" db="EMBL/GenBank/DDBJ databases">
        <title>Izhakiella australiana sp. nov. of genus Izhakiella isolated from Australian desert.</title>
        <authorList>
            <person name="Ji M."/>
        </authorList>
    </citation>
    <scope>NUCLEOTIDE SEQUENCE [LARGE SCALE GENOMIC DNA]</scope>
    <source>
        <strain evidence="1 2">D4N98</strain>
    </source>
</reference>
<sequence>MSMNNTLRAWTFFRQGVRIQGAHEFTPPVLSITKTDVRTGAQDAPIPVDDGMEAMSCQIKFYGIDSDMLASFGFTGGGPSRFTAYQGYLGNGISLGTKEEIEGFVTTVTPDARGNSALAEKAMTVDIAVTYYRQTFNGKELFEIDPQRFVRRVNGVDTLAGLALNVRL</sequence>
<name>A0A1S8YLF7_9GAMM</name>
<protein>
    <submittedName>
        <fullName evidence="1">Phage tail protein</fullName>
    </submittedName>
</protein>
<keyword evidence="2" id="KW-1185">Reference proteome</keyword>
<accession>A0A1S8YLF7</accession>
<dbReference type="STRING" id="1926881.BTJ39_12110"/>
<evidence type="ECO:0000313" key="2">
    <source>
        <dbReference type="Proteomes" id="UP000190667"/>
    </source>
</evidence>
<organism evidence="1 2">
    <name type="scientific">Izhakiella australiensis</name>
    <dbReference type="NCBI Taxonomy" id="1926881"/>
    <lineage>
        <taxon>Bacteria</taxon>
        <taxon>Pseudomonadati</taxon>
        <taxon>Pseudomonadota</taxon>
        <taxon>Gammaproteobacteria</taxon>
        <taxon>Enterobacterales</taxon>
        <taxon>Erwiniaceae</taxon>
        <taxon>Izhakiella</taxon>
    </lineage>
</organism>
<proteinExistence type="predicted"/>
<gene>
    <name evidence="1" type="ORF">BTJ39_12110</name>
</gene>
<dbReference type="InterPro" id="IPR006498">
    <property type="entry name" value="Tail_tube"/>
</dbReference>
<dbReference type="EMBL" id="MRUL01000007">
    <property type="protein sequence ID" value="OON39772.1"/>
    <property type="molecule type" value="Genomic_DNA"/>
</dbReference>
<dbReference type="Proteomes" id="UP000190667">
    <property type="component" value="Unassembled WGS sequence"/>
</dbReference>
<dbReference type="Pfam" id="PF04985">
    <property type="entry name" value="Phage_tube"/>
    <property type="match status" value="1"/>
</dbReference>